<dbReference type="PANTHER" id="PTHR12385">
    <property type="entry name" value="CHOLINE TRANSPORTER-LIKE (SLC FAMILY 44)"/>
    <property type="match status" value="1"/>
</dbReference>
<dbReference type="Proteomes" id="UP001165090">
    <property type="component" value="Unassembled WGS sequence"/>
</dbReference>
<evidence type="ECO:0000256" key="5">
    <source>
        <dbReference type="ARBA" id="ARBA00023136"/>
    </source>
</evidence>
<evidence type="ECO:0000256" key="7">
    <source>
        <dbReference type="SAM" id="MobiDB-lite"/>
    </source>
</evidence>
<feature type="region of interest" description="Disordered" evidence="7">
    <location>
        <begin position="1"/>
        <end position="29"/>
    </location>
</feature>
<evidence type="ECO:0000313" key="9">
    <source>
        <dbReference type="Proteomes" id="UP001165090"/>
    </source>
</evidence>
<keyword evidence="9" id="KW-1185">Reference proteome</keyword>
<feature type="transmembrane region" description="Helical" evidence="6">
    <location>
        <begin position="281"/>
        <end position="314"/>
    </location>
</feature>
<comment type="caution">
    <text evidence="8">The sequence shown here is derived from an EMBL/GenBank/DDBJ whole genome shotgun (WGS) entry which is preliminary data.</text>
</comment>
<evidence type="ECO:0000256" key="2">
    <source>
        <dbReference type="ARBA" id="ARBA00007168"/>
    </source>
</evidence>
<feature type="transmembrane region" description="Helical" evidence="6">
    <location>
        <begin position="429"/>
        <end position="452"/>
    </location>
</feature>
<evidence type="ECO:0000256" key="3">
    <source>
        <dbReference type="ARBA" id="ARBA00022692"/>
    </source>
</evidence>
<proteinExistence type="inferred from homology"/>
<reference evidence="8 9" key="1">
    <citation type="journal article" date="2023" name="IScience">
        <title>Expanded male sex-determining region conserved during the evolution of homothallism in the green alga Volvox.</title>
        <authorList>
            <person name="Yamamoto K."/>
            <person name="Matsuzaki R."/>
            <person name="Mahakham W."/>
            <person name="Heman W."/>
            <person name="Sekimoto H."/>
            <person name="Kawachi M."/>
            <person name="Minakuchi Y."/>
            <person name="Toyoda A."/>
            <person name="Nozaki H."/>
        </authorList>
    </citation>
    <scope>NUCLEOTIDE SEQUENCE [LARGE SCALE GENOMIC DNA]</scope>
    <source>
        <strain evidence="8 9">NIES-4468</strain>
    </source>
</reference>
<keyword evidence="3 6" id="KW-0812">Transmembrane</keyword>
<keyword evidence="5 6" id="KW-0472">Membrane</keyword>
<feature type="transmembrane region" description="Helical" evidence="6">
    <location>
        <begin position="473"/>
        <end position="498"/>
    </location>
</feature>
<sequence>MAIGSSSQEDVGDGTAPGPQQPLLGNGSSLFEMRDRPRRDVGWLVAYLVILATALVGGVFSFIHRNTRFDELTSQGIKEPAICPITATTHSARRLLQQGPDTPSPFNMAPAFCAWVAASLGGSVLVGLLFLWLAKVKPAVLVAAAIALQVAVPTLLGLAALIGSFWAFGIISLFLAGMLVLLFWRLREQIELVTHLLGLSGQGLEANPELVPTALGLQLGLSALLEIPLLMAIVGAIQNGTLVYNSDRMDHGRASVADECVNSDGASVDCCEWQVESWVNAYLVVVVIAMLWSMFLVFQVKMFTVAGTVAQWYFQPTSSTDDQGRNRSRTLTSLRFALGPSLGSLCAGSAVLTLVSIVRRILKKLRRDSTTNLFAACLAACLSMLLTLVEFVTQFATVRAAITGEGFLAAGRNVVALLKRNFMDAFGVWWLPPLVLQTSSLFLAVAWGFLAYKISYVTTWSLMAVASPERANTMTLITAVLAFLSGWAVLSFLASLLLNVIDALFVCFAMDRDLGQTSSPAIYDIMSKLPSVGAVVQQPDGGLVYGAPPEQQIAPVPGSVARV</sequence>
<name>A0ABQ5RYJ5_9CHLO</name>
<dbReference type="Pfam" id="PF04515">
    <property type="entry name" value="Choline_transpo"/>
    <property type="match status" value="1"/>
</dbReference>
<feature type="transmembrane region" description="Helical" evidence="6">
    <location>
        <begin position="140"/>
        <end position="159"/>
    </location>
</feature>
<comment type="similarity">
    <text evidence="2 6">Belongs to the CTL (choline transporter-like) family.</text>
</comment>
<evidence type="ECO:0000256" key="6">
    <source>
        <dbReference type="RuleBase" id="RU368066"/>
    </source>
</evidence>
<accession>A0ABQ5RYJ5</accession>
<comment type="function">
    <text evidence="6">Choline transporter.</text>
</comment>
<feature type="transmembrane region" description="Helical" evidence="6">
    <location>
        <begin position="370"/>
        <end position="389"/>
    </location>
</feature>
<evidence type="ECO:0000313" key="8">
    <source>
        <dbReference type="EMBL" id="GLI62333.1"/>
    </source>
</evidence>
<protein>
    <recommendedName>
        <fullName evidence="6">Choline transporter-like protein</fullName>
    </recommendedName>
</protein>
<organism evidence="8 9">
    <name type="scientific">Volvox africanus</name>
    <dbReference type="NCBI Taxonomy" id="51714"/>
    <lineage>
        <taxon>Eukaryota</taxon>
        <taxon>Viridiplantae</taxon>
        <taxon>Chlorophyta</taxon>
        <taxon>core chlorophytes</taxon>
        <taxon>Chlorophyceae</taxon>
        <taxon>CS clade</taxon>
        <taxon>Chlamydomonadales</taxon>
        <taxon>Volvocaceae</taxon>
        <taxon>Volvox</taxon>
    </lineage>
</organism>
<dbReference type="PANTHER" id="PTHR12385:SF98">
    <property type="entry name" value="CHOLINE TRANSPORTER-LIKE PROTEIN"/>
    <property type="match status" value="1"/>
</dbReference>
<keyword evidence="4 6" id="KW-1133">Transmembrane helix</keyword>
<evidence type="ECO:0000256" key="4">
    <source>
        <dbReference type="ARBA" id="ARBA00022989"/>
    </source>
</evidence>
<feature type="transmembrane region" description="Helical" evidence="6">
    <location>
        <begin position="165"/>
        <end position="184"/>
    </location>
</feature>
<feature type="transmembrane region" description="Helical" evidence="6">
    <location>
        <begin position="334"/>
        <end position="358"/>
    </location>
</feature>
<dbReference type="InterPro" id="IPR007603">
    <property type="entry name" value="Choline_transptr-like"/>
</dbReference>
<comment type="subcellular location">
    <subcellularLocation>
        <location evidence="6">Cell membrane</location>
        <topology evidence="6">Multi-pass membrane protein</topology>
    </subcellularLocation>
    <subcellularLocation>
        <location evidence="1">Membrane</location>
        <topology evidence="1">Multi-pass membrane protein</topology>
    </subcellularLocation>
</comment>
<feature type="transmembrane region" description="Helical" evidence="6">
    <location>
        <begin position="109"/>
        <end position="133"/>
    </location>
</feature>
<evidence type="ECO:0000256" key="1">
    <source>
        <dbReference type="ARBA" id="ARBA00004141"/>
    </source>
</evidence>
<feature type="transmembrane region" description="Helical" evidence="6">
    <location>
        <begin position="41"/>
        <end position="63"/>
    </location>
</feature>
<dbReference type="EMBL" id="BSDZ01000013">
    <property type="protein sequence ID" value="GLI62333.1"/>
    <property type="molecule type" value="Genomic_DNA"/>
</dbReference>
<gene>
    <name evidence="8" type="ORF">VaNZ11_004941</name>
</gene>